<feature type="region of interest" description="Disordered" evidence="1">
    <location>
        <begin position="90"/>
        <end position="115"/>
    </location>
</feature>
<evidence type="ECO:0000313" key="4">
    <source>
        <dbReference type="EMBL" id="KXS16164.1"/>
    </source>
</evidence>
<evidence type="ECO:0000256" key="1">
    <source>
        <dbReference type="SAM" id="MobiDB-lite"/>
    </source>
</evidence>
<proteinExistence type="predicted"/>
<keyword evidence="2" id="KW-1133">Transmembrane helix</keyword>
<gene>
    <name evidence="4" type="ORF">M427DRAFT_154874</name>
</gene>
<feature type="chain" id="PRO_5007296199" evidence="3">
    <location>
        <begin position="19"/>
        <end position="442"/>
    </location>
</feature>
<feature type="compositionally biased region" description="Low complexity" evidence="1">
    <location>
        <begin position="181"/>
        <end position="205"/>
    </location>
</feature>
<feature type="transmembrane region" description="Helical" evidence="2">
    <location>
        <begin position="138"/>
        <end position="162"/>
    </location>
</feature>
<feature type="signal peptide" evidence="3">
    <location>
        <begin position="1"/>
        <end position="18"/>
    </location>
</feature>
<keyword evidence="2" id="KW-0472">Membrane</keyword>
<dbReference type="EMBL" id="KQ965756">
    <property type="protein sequence ID" value="KXS16164.1"/>
    <property type="molecule type" value="Genomic_DNA"/>
</dbReference>
<feature type="compositionally biased region" description="Polar residues" evidence="1">
    <location>
        <begin position="98"/>
        <end position="115"/>
    </location>
</feature>
<evidence type="ECO:0000256" key="3">
    <source>
        <dbReference type="SAM" id="SignalP"/>
    </source>
</evidence>
<dbReference type="AlphaFoldDB" id="A0A139AHY5"/>
<sequence>MALIAFLFCIGGITRTAAQSIPSLNGCACDSLCFFGGGVYVGPRRWCYVIESTCGAGVPYRDADGRGWDVCPNSATSTMYTGPTLSAVTATGPPRSTVPHSVKTTPFPSPTPSQAASTMLAADTAVVASDDNAHTIQIVGICAGVAGALVAVVFIVGGTMWAKKERRKSIVRDLGRDDLPRLSSSRLSFENRPTTSTPSLLSPTPGSTPPLLSPTPLPMSAVPDPMLYSRIASPTPIRALSPEMQPVYSVFPGPSHSPTPPISRDMTPTPPLLHSPTPTAIFLHSPTPIVPDDDDGIVVPPRTGSLALARRVMRASLDERRDMMQTSFPSVLLTGPSPTPTTPPISREPTPMPTPTPAPQIIQEATPVTTEDEDDTVIPPRTGSLILSRRIMRASLDERRDFLITPPPSVVAAMRAAAATTPALDGVSIKVGDVIGRGAVRY</sequence>
<evidence type="ECO:0000256" key="2">
    <source>
        <dbReference type="SAM" id="Phobius"/>
    </source>
</evidence>
<feature type="region of interest" description="Disordered" evidence="1">
    <location>
        <begin position="179"/>
        <end position="218"/>
    </location>
</feature>
<keyword evidence="5" id="KW-1185">Reference proteome</keyword>
<feature type="region of interest" description="Disordered" evidence="1">
    <location>
        <begin position="329"/>
        <end position="354"/>
    </location>
</feature>
<feature type="compositionally biased region" description="Pro residues" evidence="1">
    <location>
        <begin position="206"/>
        <end position="217"/>
    </location>
</feature>
<dbReference type="Proteomes" id="UP000070544">
    <property type="component" value="Unassembled WGS sequence"/>
</dbReference>
<protein>
    <submittedName>
        <fullName evidence="4">Uncharacterized protein</fullName>
    </submittedName>
</protein>
<name>A0A139AHY5_GONPJ</name>
<reference evidence="4 5" key="1">
    <citation type="journal article" date="2015" name="Genome Biol. Evol.">
        <title>Phylogenomic analyses indicate that early fungi evolved digesting cell walls of algal ancestors of land plants.</title>
        <authorList>
            <person name="Chang Y."/>
            <person name="Wang S."/>
            <person name="Sekimoto S."/>
            <person name="Aerts A.L."/>
            <person name="Choi C."/>
            <person name="Clum A."/>
            <person name="LaButti K.M."/>
            <person name="Lindquist E.A."/>
            <person name="Yee Ngan C."/>
            <person name="Ohm R.A."/>
            <person name="Salamov A.A."/>
            <person name="Grigoriev I.V."/>
            <person name="Spatafora J.W."/>
            <person name="Berbee M.L."/>
        </authorList>
    </citation>
    <scope>NUCLEOTIDE SEQUENCE [LARGE SCALE GENOMIC DNA]</scope>
    <source>
        <strain evidence="4 5">JEL478</strain>
    </source>
</reference>
<evidence type="ECO:0000313" key="5">
    <source>
        <dbReference type="Proteomes" id="UP000070544"/>
    </source>
</evidence>
<organism evidence="4 5">
    <name type="scientific">Gonapodya prolifera (strain JEL478)</name>
    <name type="common">Monoblepharis prolifera</name>
    <dbReference type="NCBI Taxonomy" id="1344416"/>
    <lineage>
        <taxon>Eukaryota</taxon>
        <taxon>Fungi</taxon>
        <taxon>Fungi incertae sedis</taxon>
        <taxon>Chytridiomycota</taxon>
        <taxon>Chytridiomycota incertae sedis</taxon>
        <taxon>Monoblepharidomycetes</taxon>
        <taxon>Monoblepharidales</taxon>
        <taxon>Gonapodyaceae</taxon>
        <taxon>Gonapodya</taxon>
    </lineage>
</organism>
<keyword evidence="2" id="KW-0812">Transmembrane</keyword>
<keyword evidence="3" id="KW-0732">Signal</keyword>
<accession>A0A139AHY5</accession>